<dbReference type="InterPro" id="IPR005574">
    <property type="entry name" value="Rpb4/RPC9"/>
</dbReference>
<evidence type="ECO:0000256" key="3">
    <source>
        <dbReference type="ARBA" id="ARBA00025724"/>
    </source>
</evidence>
<comment type="similarity">
    <text evidence="3">Belongs to the eukaryotic RPB4 RNA polymerase subunit family.</text>
</comment>
<evidence type="ECO:0000313" key="5">
    <source>
        <dbReference type="EMBL" id="KAH7444665.1"/>
    </source>
</evidence>
<dbReference type="OMA" id="HRKTQNE"/>
<evidence type="ECO:0000259" key="4">
    <source>
        <dbReference type="SMART" id="SM00657"/>
    </source>
</evidence>
<dbReference type="SMART" id="SM00657">
    <property type="entry name" value="RPOL4c"/>
    <property type="match status" value="1"/>
</dbReference>
<dbReference type="PANTHER" id="PTHR21297">
    <property type="entry name" value="DNA-DIRECTED RNA POLYMERASE II"/>
    <property type="match status" value="1"/>
</dbReference>
<comment type="subcellular location">
    <subcellularLocation>
        <location evidence="1">Nucleus</location>
    </subcellularLocation>
</comment>
<reference evidence="5" key="1">
    <citation type="submission" date="2021-08" db="EMBL/GenBank/DDBJ databases">
        <title>WGS assembly of Ceratopteris richardii.</title>
        <authorList>
            <person name="Marchant D.B."/>
            <person name="Chen G."/>
            <person name="Jenkins J."/>
            <person name="Shu S."/>
            <person name="Leebens-Mack J."/>
            <person name="Grimwood J."/>
            <person name="Schmutz J."/>
            <person name="Soltis P."/>
            <person name="Soltis D."/>
            <person name="Chen Z.-H."/>
        </authorList>
    </citation>
    <scope>NUCLEOTIDE SEQUENCE</scope>
    <source>
        <strain evidence="5">Whitten #5841</strain>
        <tissue evidence="5">Leaf</tissue>
    </source>
</reference>
<dbReference type="Pfam" id="PF03874">
    <property type="entry name" value="RNA_pol_Rpb4"/>
    <property type="match status" value="1"/>
</dbReference>
<dbReference type="OrthoDB" id="2186918at2759"/>
<evidence type="ECO:0000256" key="2">
    <source>
        <dbReference type="ARBA" id="ARBA00023242"/>
    </source>
</evidence>
<dbReference type="AlphaFoldDB" id="A0A8T2VGD0"/>
<dbReference type="InterPro" id="IPR038324">
    <property type="entry name" value="Rpb4/RPC9_sf"/>
</dbReference>
<dbReference type="SUPFAM" id="SSF47819">
    <property type="entry name" value="HRDC-like"/>
    <property type="match status" value="1"/>
</dbReference>
<dbReference type="GO" id="GO:0006352">
    <property type="term" value="P:DNA-templated transcription initiation"/>
    <property type="evidence" value="ECO:0007669"/>
    <property type="project" value="InterPro"/>
</dbReference>
<dbReference type="EMBL" id="CM035407">
    <property type="protein sequence ID" value="KAH7444665.1"/>
    <property type="molecule type" value="Genomic_DNA"/>
</dbReference>
<sequence length="147" mass="16606">MAPNAAAEEEDAAELKLGPDFEKAKCLMNSEVAVILERKYEQIQQLPDPASQVSQVFEKSLQYVKRFSRYQNPNAVKQVREVLSRNQLAEFEVCVIGNLCPDTLEEAKALVPSLAKRSKSDDDEEDGITDEKIEQMLQDLATIKKFE</sequence>
<keyword evidence="6" id="KW-1185">Reference proteome</keyword>
<dbReference type="InterPro" id="IPR006590">
    <property type="entry name" value="RNA_pol_Rpb4/RPC9_core"/>
</dbReference>
<keyword evidence="2" id="KW-0539">Nucleus</keyword>
<accession>A0A8T2VGD0</accession>
<dbReference type="Proteomes" id="UP000825935">
    <property type="component" value="Chromosome 2"/>
</dbReference>
<protein>
    <recommendedName>
        <fullName evidence="4">RNA polymerase Rpb4/RPC9 core domain-containing protein</fullName>
    </recommendedName>
</protein>
<evidence type="ECO:0000313" key="6">
    <source>
        <dbReference type="Proteomes" id="UP000825935"/>
    </source>
</evidence>
<dbReference type="Gene3D" id="1.20.1250.40">
    <property type="match status" value="1"/>
</dbReference>
<dbReference type="GO" id="GO:0030880">
    <property type="term" value="C:RNA polymerase complex"/>
    <property type="evidence" value="ECO:0007669"/>
    <property type="project" value="InterPro"/>
</dbReference>
<proteinExistence type="inferred from homology"/>
<evidence type="ECO:0000256" key="1">
    <source>
        <dbReference type="ARBA" id="ARBA00004123"/>
    </source>
</evidence>
<dbReference type="GO" id="GO:0000166">
    <property type="term" value="F:nucleotide binding"/>
    <property type="evidence" value="ECO:0007669"/>
    <property type="project" value="InterPro"/>
</dbReference>
<name>A0A8T2VGD0_CERRI</name>
<organism evidence="5 6">
    <name type="scientific">Ceratopteris richardii</name>
    <name type="common">Triangle waterfern</name>
    <dbReference type="NCBI Taxonomy" id="49495"/>
    <lineage>
        <taxon>Eukaryota</taxon>
        <taxon>Viridiplantae</taxon>
        <taxon>Streptophyta</taxon>
        <taxon>Embryophyta</taxon>
        <taxon>Tracheophyta</taxon>
        <taxon>Polypodiopsida</taxon>
        <taxon>Polypodiidae</taxon>
        <taxon>Polypodiales</taxon>
        <taxon>Pteridineae</taxon>
        <taxon>Pteridaceae</taxon>
        <taxon>Parkerioideae</taxon>
        <taxon>Ceratopteris</taxon>
    </lineage>
</organism>
<feature type="domain" description="RNA polymerase Rpb4/RPC9 core" evidence="4">
    <location>
        <begin position="19"/>
        <end position="147"/>
    </location>
</feature>
<comment type="caution">
    <text evidence="5">The sequence shown here is derived from an EMBL/GenBank/DDBJ whole genome shotgun (WGS) entry which is preliminary data.</text>
</comment>
<dbReference type="InterPro" id="IPR045222">
    <property type="entry name" value="Rpb4-like"/>
</dbReference>
<gene>
    <name evidence="5" type="ORF">KP509_02G087000</name>
</gene>
<dbReference type="GO" id="GO:0005634">
    <property type="term" value="C:nucleus"/>
    <property type="evidence" value="ECO:0007669"/>
    <property type="project" value="UniProtKB-SubCell"/>
</dbReference>
<dbReference type="InterPro" id="IPR010997">
    <property type="entry name" value="HRDC-like_sf"/>
</dbReference>